<dbReference type="EMBL" id="BAEN01000022">
    <property type="protein sequence ID" value="GAC13791.1"/>
    <property type="molecule type" value="Genomic_DNA"/>
</dbReference>
<reference evidence="2 3" key="1">
    <citation type="journal article" date="2017" name="Antonie Van Leeuwenhoek">
        <title>Rhizobium rhizosphaerae sp. nov., a novel species isolated from rice rhizosphere.</title>
        <authorList>
            <person name="Zhao J.J."/>
            <person name="Zhang J."/>
            <person name="Zhang R.J."/>
            <person name="Zhang C.W."/>
            <person name="Yin H.Q."/>
            <person name="Zhang X.X."/>
        </authorList>
    </citation>
    <scope>NUCLEOTIDE SEQUENCE [LARGE SCALE GENOMIC DNA]</scope>
    <source>
        <strain evidence="2 3">E3</strain>
    </source>
</reference>
<dbReference type="eggNOG" id="ENOG5033AIK">
    <property type="taxonomic scope" value="Bacteria"/>
</dbReference>
<keyword evidence="1" id="KW-0732">Signal</keyword>
<evidence type="ECO:0008006" key="4">
    <source>
        <dbReference type="Google" id="ProtNLM"/>
    </source>
</evidence>
<proteinExistence type="predicted"/>
<dbReference type="AlphaFoldDB" id="K6XQ66"/>
<comment type="caution">
    <text evidence="2">The sequence shown here is derived from an EMBL/GenBank/DDBJ whole genome shotgun (WGS) entry which is preliminary data.</text>
</comment>
<evidence type="ECO:0000256" key="1">
    <source>
        <dbReference type="SAM" id="SignalP"/>
    </source>
</evidence>
<protein>
    <recommendedName>
        <fullName evidence="4">MSHA biogenesis protein MshK</fullName>
    </recommendedName>
</protein>
<evidence type="ECO:0000313" key="2">
    <source>
        <dbReference type="EMBL" id="GAC13791.1"/>
    </source>
</evidence>
<dbReference type="OrthoDB" id="6331998at2"/>
<dbReference type="Proteomes" id="UP000006334">
    <property type="component" value="Unassembled WGS sequence"/>
</dbReference>
<keyword evidence="3" id="KW-1185">Reference proteome</keyword>
<sequence length="115" mass="12236">MIRKFVLYAGLVASFAIGAQQPVDPTKPKGVGILGLGKTELGETGAAPIVLSAVFIKNTSKIAVINGESVLEGQSWKGNQVKKIHKDGVVLVVDGRETELLLNQYSIKKDASNDF</sequence>
<feature type="signal peptide" evidence="1">
    <location>
        <begin position="1"/>
        <end position="19"/>
    </location>
</feature>
<accession>K6XQ66</accession>
<organism evidence="2 3">
    <name type="scientific">Aliiglaciecola lipolytica E3</name>
    <dbReference type="NCBI Taxonomy" id="1127673"/>
    <lineage>
        <taxon>Bacteria</taxon>
        <taxon>Pseudomonadati</taxon>
        <taxon>Pseudomonadota</taxon>
        <taxon>Gammaproteobacteria</taxon>
        <taxon>Alteromonadales</taxon>
        <taxon>Alteromonadaceae</taxon>
        <taxon>Aliiglaciecola</taxon>
    </lineage>
</organism>
<feature type="chain" id="PRO_5003896800" description="MSHA biogenesis protein MshK" evidence="1">
    <location>
        <begin position="20"/>
        <end position="115"/>
    </location>
</feature>
<name>K6XQ66_9ALTE</name>
<gene>
    <name evidence="2" type="ORF">GLIP_1150</name>
</gene>
<evidence type="ECO:0000313" key="3">
    <source>
        <dbReference type="Proteomes" id="UP000006334"/>
    </source>
</evidence>
<dbReference type="STRING" id="1127673.GLIP_1150"/>
<dbReference type="RefSeq" id="WP_008843608.1">
    <property type="nucleotide sequence ID" value="NZ_BAEN01000022.1"/>
</dbReference>